<gene>
    <name evidence="3" type="ORF">OKA104_LOCUS44308</name>
    <name evidence="2" type="ORF">VCS650_LOCUS7685</name>
</gene>
<dbReference type="EMBL" id="CAJNON010000050">
    <property type="protein sequence ID" value="CAF0870319.1"/>
    <property type="molecule type" value="Genomic_DNA"/>
</dbReference>
<protein>
    <submittedName>
        <fullName evidence="2">Uncharacterized protein</fullName>
    </submittedName>
</protein>
<comment type="caution">
    <text evidence="2">The sequence shown here is derived from an EMBL/GenBank/DDBJ whole genome shotgun (WGS) entry which is preliminary data.</text>
</comment>
<reference evidence="2" key="1">
    <citation type="submission" date="2021-02" db="EMBL/GenBank/DDBJ databases">
        <authorList>
            <person name="Nowell W R."/>
        </authorList>
    </citation>
    <scope>NUCLEOTIDE SEQUENCE</scope>
</reference>
<evidence type="ECO:0000256" key="1">
    <source>
        <dbReference type="SAM" id="Coils"/>
    </source>
</evidence>
<feature type="coiled-coil region" evidence="1">
    <location>
        <begin position="10"/>
        <end position="44"/>
    </location>
</feature>
<accession>A0A813XV03</accession>
<dbReference type="Proteomes" id="UP000663881">
    <property type="component" value="Unassembled WGS sequence"/>
</dbReference>
<evidence type="ECO:0000313" key="4">
    <source>
        <dbReference type="Proteomes" id="UP000663891"/>
    </source>
</evidence>
<evidence type="ECO:0000313" key="3">
    <source>
        <dbReference type="EMBL" id="CAF4264380.1"/>
    </source>
</evidence>
<name>A0A813XV03_9BILA</name>
<dbReference type="OrthoDB" id="9901850at2759"/>
<evidence type="ECO:0000313" key="2">
    <source>
        <dbReference type="EMBL" id="CAF0870319.1"/>
    </source>
</evidence>
<feature type="non-terminal residue" evidence="2">
    <location>
        <position position="1"/>
    </location>
</feature>
<dbReference type="AlphaFoldDB" id="A0A813XV03"/>
<sequence length="75" mass="8845">KDQPDMNSKIEQAKIRLNHTTKLRQQAENECHLLTQELQQIRSSINPLEKHPILKQLPSSQKQKIPITFDNKLQY</sequence>
<organism evidence="2 4">
    <name type="scientific">Adineta steineri</name>
    <dbReference type="NCBI Taxonomy" id="433720"/>
    <lineage>
        <taxon>Eukaryota</taxon>
        <taxon>Metazoa</taxon>
        <taxon>Spiralia</taxon>
        <taxon>Gnathifera</taxon>
        <taxon>Rotifera</taxon>
        <taxon>Eurotatoria</taxon>
        <taxon>Bdelloidea</taxon>
        <taxon>Adinetida</taxon>
        <taxon>Adinetidae</taxon>
        <taxon>Adineta</taxon>
    </lineage>
</organism>
<dbReference type="EMBL" id="CAJOAY010013348">
    <property type="protein sequence ID" value="CAF4264380.1"/>
    <property type="molecule type" value="Genomic_DNA"/>
</dbReference>
<dbReference type="Proteomes" id="UP000663891">
    <property type="component" value="Unassembled WGS sequence"/>
</dbReference>
<keyword evidence="1" id="KW-0175">Coiled coil</keyword>
<proteinExistence type="predicted"/>